<sequence length="1112" mass="119270">MLGIAPKAAGPSAAQEQPNLNATAASSGASTRPSAAVSASTTTTTTPALSLPSLNALFAHRLRTQPDTPVVCIPAPSQQPGADLVYDEYSYRQLDRLVCRLAAQYSPRLPPRRLGQPTQCVAFIASSSFDFIINEMALSRLGYSVFFLSVNNSVAAQVHLVKATNVGRILYSPDQRASAEQVAQQLPGVEIEAWIGLGDLSPGTDDAHDEQQHRIASHWSHADESSETAFIVHSSGSTGFPKPIYITHKASVANVSNSFRKDAFGAAPLFHNYSHASLWRAIYAGTRFYVLNAAVLQADLLVRAMRGASVKQFYAVPYLLKMLAEHPDGLDVLRKLDLVTFAGSACPSEIGNHLVANGVKLVALYGATEVGQLMTSFRDFDSDPDWDFVRLNPAFRPYAAFEGVGADGGAPYELIVKPGWHAMTKTNRPDGSYATSDLFEPHPSIPDAYRFVGRSDDTLVHYNGEKTNPVPIELAIRSSPLVADCLVFGAGRAQAGVLIIPSPAAHREGQTELELRDSMLDAVAVANAEAPSHSRIVPEMIKVLPFGSKFTSADKGSLIRAKATQAFAAEIDQVYQDYDTGRVLGVDDSDKVALESEQQALEIVAEVVGIDGAAPGDDLIALGLDSLGATRVRNTLQARLQLPAQLGTNVVFENPTIAKLAHHVFALATNQQIDGGADVQAAQLQAMDTLYDECRGMINGPASGSAVAATAATKGEPVTVVLTGSTGSLGAHIVNQLAQLSSVARIVCLNRASSDEDAVRRTEASLKVRALPDLAEIQSQSSGVKVEAYASDLSRADLGLAPSLLSTLQSTPGLVVIHNGWPVNFNMSVESFRPALVSAVHLINLSLQSGGRFLFSSSVSAATRRRGSQVVETISEDVRDAQEMGYARSKWIVERLCGHVNRLGGAALVLRIGQMIGDSERGVWNETEAISLMIKSGQTVGCLPALSESVSWLPVDHAGWIIANLAAASRADRGQGVVAEDEQPEVVHVLNPSLTPFTQILEYLGPLASSVVPVDEWLDRLAQSNPDVTVNPTYKLLGFFTEKYRPSAESLRQFESEEGRGRRDAKVWQTSRLQSLFKGFGMEAELAQRSAPVSKQTVDRILAVWRSTGFLQ</sequence>
<dbReference type="Pfam" id="PF23562">
    <property type="entry name" value="AMP-binding_C_3"/>
    <property type="match status" value="1"/>
</dbReference>
<dbReference type="PANTHER" id="PTHR43439">
    <property type="entry name" value="PHENYLACETATE-COENZYME A LIGASE"/>
    <property type="match status" value="1"/>
</dbReference>
<organism evidence="5 6">
    <name type="scientific">Pseudozyma flocculosa</name>
    <dbReference type="NCBI Taxonomy" id="84751"/>
    <lineage>
        <taxon>Eukaryota</taxon>
        <taxon>Fungi</taxon>
        <taxon>Dikarya</taxon>
        <taxon>Basidiomycota</taxon>
        <taxon>Ustilaginomycotina</taxon>
        <taxon>Ustilaginomycetes</taxon>
        <taxon>Ustilaginales</taxon>
        <taxon>Ustilaginaceae</taxon>
        <taxon>Pseudozyma</taxon>
    </lineage>
</organism>
<evidence type="ECO:0000256" key="1">
    <source>
        <dbReference type="ARBA" id="ARBA00022450"/>
    </source>
</evidence>
<dbReference type="InterPro" id="IPR000873">
    <property type="entry name" value="AMP-dep_synth/lig_dom"/>
</dbReference>
<dbReference type="Gene3D" id="3.40.50.12780">
    <property type="entry name" value="N-terminal domain of ligase-like"/>
    <property type="match status" value="1"/>
</dbReference>
<dbReference type="EMBL" id="OOIP01000027">
    <property type="protein sequence ID" value="SPO41419.1"/>
    <property type="molecule type" value="Genomic_DNA"/>
</dbReference>
<proteinExistence type="predicted"/>
<dbReference type="InterPro" id="IPR036291">
    <property type="entry name" value="NAD(P)-bd_dom_sf"/>
</dbReference>
<evidence type="ECO:0000256" key="2">
    <source>
        <dbReference type="ARBA" id="ARBA00022553"/>
    </source>
</evidence>
<feature type="region of interest" description="Disordered" evidence="3">
    <location>
        <begin position="22"/>
        <end position="42"/>
    </location>
</feature>
<dbReference type="InterPro" id="IPR009081">
    <property type="entry name" value="PP-bd_ACP"/>
</dbReference>
<protein>
    <submittedName>
        <fullName evidence="5">Related to LYS2 ### alpha aminoadipate reductase</fullName>
    </submittedName>
</protein>
<dbReference type="SUPFAM" id="SSF51735">
    <property type="entry name" value="NAD(P)-binding Rossmann-fold domains"/>
    <property type="match status" value="1"/>
</dbReference>
<dbReference type="InterPro" id="IPR020806">
    <property type="entry name" value="PKS_PP-bd"/>
</dbReference>
<dbReference type="SUPFAM" id="SSF47336">
    <property type="entry name" value="ACP-like"/>
    <property type="match status" value="1"/>
</dbReference>
<dbReference type="SMART" id="SM00823">
    <property type="entry name" value="PKS_PP"/>
    <property type="match status" value="1"/>
</dbReference>
<keyword evidence="1" id="KW-0596">Phosphopantetheine</keyword>
<dbReference type="Proteomes" id="UP000323386">
    <property type="component" value="Unassembled WGS sequence"/>
</dbReference>
<dbReference type="GO" id="GO:0031177">
    <property type="term" value="F:phosphopantetheine binding"/>
    <property type="evidence" value="ECO:0007669"/>
    <property type="project" value="InterPro"/>
</dbReference>
<dbReference type="InterPro" id="IPR042099">
    <property type="entry name" value="ANL_N_sf"/>
</dbReference>
<evidence type="ECO:0000313" key="6">
    <source>
        <dbReference type="Proteomes" id="UP000323386"/>
    </source>
</evidence>
<dbReference type="PROSITE" id="PS50075">
    <property type="entry name" value="CARRIER"/>
    <property type="match status" value="1"/>
</dbReference>
<dbReference type="Pfam" id="PF00550">
    <property type="entry name" value="PP-binding"/>
    <property type="match status" value="1"/>
</dbReference>
<feature type="compositionally biased region" description="Low complexity" evidence="3">
    <location>
        <begin position="29"/>
        <end position="42"/>
    </location>
</feature>
<dbReference type="AlphaFoldDB" id="A0A5C3FDI0"/>
<feature type="domain" description="Carrier" evidence="4">
    <location>
        <begin position="591"/>
        <end position="668"/>
    </location>
</feature>
<dbReference type="InterPro" id="IPR006162">
    <property type="entry name" value="Ppantetheine_attach_site"/>
</dbReference>
<gene>
    <name evidence="5" type="ORF">PSFLO_06901</name>
</gene>
<evidence type="ECO:0000313" key="5">
    <source>
        <dbReference type="EMBL" id="SPO41419.1"/>
    </source>
</evidence>
<dbReference type="Pfam" id="PF07993">
    <property type="entry name" value="NAD_binding_4"/>
    <property type="match status" value="1"/>
</dbReference>
<keyword evidence="2" id="KW-0597">Phosphoprotein</keyword>
<dbReference type="OrthoDB" id="429813at2759"/>
<accession>A0A5C3FDI0</accession>
<evidence type="ECO:0000256" key="3">
    <source>
        <dbReference type="SAM" id="MobiDB-lite"/>
    </source>
</evidence>
<dbReference type="SUPFAM" id="SSF56801">
    <property type="entry name" value="Acetyl-CoA synthetase-like"/>
    <property type="match status" value="1"/>
</dbReference>
<dbReference type="PROSITE" id="PS00455">
    <property type="entry name" value="AMP_BINDING"/>
    <property type="match status" value="1"/>
</dbReference>
<dbReference type="InterPro" id="IPR020845">
    <property type="entry name" value="AMP-binding_CS"/>
</dbReference>
<dbReference type="Gene3D" id="1.10.1200.10">
    <property type="entry name" value="ACP-like"/>
    <property type="match status" value="1"/>
</dbReference>
<dbReference type="PANTHER" id="PTHR43439:SF2">
    <property type="entry name" value="ENZYME, PUTATIVE (JCVI)-RELATED"/>
    <property type="match status" value="1"/>
</dbReference>
<dbReference type="InterPro" id="IPR013120">
    <property type="entry name" value="FAR_NAD-bd"/>
</dbReference>
<evidence type="ECO:0000259" key="4">
    <source>
        <dbReference type="PROSITE" id="PS50075"/>
    </source>
</evidence>
<dbReference type="Pfam" id="PF00501">
    <property type="entry name" value="AMP-binding"/>
    <property type="match status" value="1"/>
</dbReference>
<name>A0A5C3FDI0_9BASI</name>
<dbReference type="Gene3D" id="3.40.50.720">
    <property type="entry name" value="NAD(P)-binding Rossmann-like Domain"/>
    <property type="match status" value="1"/>
</dbReference>
<keyword evidence="6" id="KW-1185">Reference proteome</keyword>
<dbReference type="PROSITE" id="PS00012">
    <property type="entry name" value="PHOSPHOPANTETHEINE"/>
    <property type="match status" value="1"/>
</dbReference>
<dbReference type="InterPro" id="IPR036736">
    <property type="entry name" value="ACP-like_sf"/>
</dbReference>
<dbReference type="InterPro" id="IPR051414">
    <property type="entry name" value="Adenylate-forming_Reductase"/>
</dbReference>
<reference evidence="5 6" key="1">
    <citation type="submission" date="2018-03" db="EMBL/GenBank/DDBJ databases">
        <authorList>
            <person name="Guldener U."/>
        </authorList>
    </citation>
    <scope>NUCLEOTIDE SEQUENCE [LARGE SCALE GENOMIC DNA]</scope>
    <source>
        <strain evidence="5 6">DAOM196992</strain>
    </source>
</reference>